<evidence type="ECO:0000313" key="2">
    <source>
        <dbReference type="EMBL" id="GAA1971327.1"/>
    </source>
</evidence>
<dbReference type="Proteomes" id="UP001500013">
    <property type="component" value="Unassembled WGS sequence"/>
</dbReference>
<organism evidence="2 3">
    <name type="scientific">Terrabacter lapilli</name>
    <dbReference type="NCBI Taxonomy" id="436231"/>
    <lineage>
        <taxon>Bacteria</taxon>
        <taxon>Bacillati</taxon>
        <taxon>Actinomycetota</taxon>
        <taxon>Actinomycetes</taxon>
        <taxon>Micrococcales</taxon>
        <taxon>Intrasporangiaceae</taxon>
        <taxon>Terrabacter</taxon>
    </lineage>
</organism>
<gene>
    <name evidence="2" type="ORF">GCM10009817_09120</name>
</gene>
<dbReference type="Gene3D" id="1.20.1260.10">
    <property type="match status" value="1"/>
</dbReference>
<reference evidence="2 3" key="1">
    <citation type="journal article" date="2019" name="Int. J. Syst. Evol. Microbiol.">
        <title>The Global Catalogue of Microorganisms (GCM) 10K type strain sequencing project: providing services to taxonomists for standard genome sequencing and annotation.</title>
        <authorList>
            <consortium name="The Broad Institute Genomics Platform"/>
            <consortium name="The Broad Institute Genome Sequencing Center for Infectious Disease"/>
            <person name="Wu L."/>
            <person name="Ma J."/>
        </authorList>
    </citation>
    <scope>NUCLEOTIDE SEQUENCE [LARGE SCALE GENOMIC DNA]</scope>
    <source>
        <strain evidence="2 3">JCM 15628</strain>
    </source>
</reference>
<comment type="caution">
    <text evidence="2">The sequence shown here is derived from an EMBL/GenBank/DDBJ whole genome shotgun (WGS) entry which is preliminary data.</text>
</comment>
<dbReference type="InterPro" id="IPR012347">
    <property type="entry name" value="Ferritin-like"/>
</dbReference>
<dbReference type="Pfam" id="PF00210">
    <property type="entry name" value="Ferritin"/>
    <property type="match status" value="1"/>
</dbReference>
<dbReference type="RefSeq" id="WP_425580680.1">
    <property type="nucleotide sequence ID" value="NZ_BAAAPU010000003.1"/>
</dbReference>
<name>A0ABN2RLW7_9MICO</name>
<evidence type="ECO:0000313" key="3">
    <source>
        <dbReference type="Proteomes" id="UP001500013"/>
    </source>
</evidence>
<keyword evidence="3" id="KW-1185">Reference proteome</keyword>
<feature type="domain" description="Ferritin/DPS" evidence="1">
    <location>
        <begin position="28"/>
        <end position="116"/>
    </location>
</feature>
<dbReference type="EMBL" id="BAAAPU010000003">
    <property type="protein sequence ID" value="GAA1971327.1"/>
    <property type="molecule type" value="Genomic_DNA"/>
</dbReference>
<dbReference type="InterPro" id="IPR008331">
    <property type="entry name" value="Ferritin_DPS_dom"/>
</dbReference>
<proteinExistence type="predicted"/>
<sequence length="120" mass="13068">MRAPRSNRARDRAPFFPPRAPAVAYDHCGSRAASIGGSPDGRAAGLVRRCRGPEYPLGRADALRHVAALDQEYGRVVTAHRSAAHRAEADPVTHDLLTAQSAELERFHWFVSAHTQSDSS</sequence>
<evidence type="ECO:0000259" key="1">
    <source>
        <dbReference type="Pfam" id="PF00210"/>
    </source>
</evidence>
<dbReference type="InterPro" id="IPR009078">
    <property type="entry name" value="Ferritin-like_SF"/>
</dbReference>
<dbReference type="SUPFAM" id="SSF47240">
    <property type="entry name" value="Ferritin-like"/>
    <property type="match status" value="1"/>
</dbReference>
<accession>A0ABN2RLW7</accession>
<protein>
    <recommendedName>
        <fullName evidence="1">Ferritin/DPS domain-containing protein</fullName>
    </recommendedName>
</protein>